<dbReference type="OrthoDB" id="5868225at2759"/>
<sequence length="88" mass="9512">MTAQQIEFSMERACCLVVANLIPRGNNPSLKSLKDESSSKQAPPTAQTPPSRTPVERSGTPEEDTLANVKSLPPEKSDAPLSGKKRKH</sequence>
<gene>
    <name evidence="2" type="ORF">CRE_15765</name>
</gene>
<dbReference type="eggNOG" id="ENOG502TIU6">
    <property type="taxonomic scope" value="Eukaryota"/>
</dbReference>
<dbReference type="AlphaFoldDB" id="E3NKC9"/>
<dbReference type="FunCoup" id="E3NKC9">
    <property type="interactions" value="1191"/>
</dbReference>
<evidence type="ECO:0000313" key="3">
    <source>
        <dbReference type="Proteomes" id="UP000008281"/>
    </source>
</evidence>
<keyword evidence="3" id="KW-1185">Reference proteome</keyword>
<organism evidence="3">
    <name type="scientific">Caenorhabditis remanei</name>
    <name type="common">Caenorhabditis vulgaris</name>
    <dbReference type="NCBI Taxonomy" id="31234"/>
    <lineage>
        <taxon>Eukaryota</taxon>
        <taxon>Metazoa</taxon>
        <taxon>Ecdysozoa</taxon>
        <taxon>Nematoda</taxon>
        <taxon>Chromadorea</taxon>
        <taxon>Rhabditida</taxon>
        <taxon>Rhabditina</taxon>
        <taxon>Rhabditomorpha</taxon>
        <taxon>Rhabditoidea</taxon>
        <taxon>Rhabditidae</taxon>
        <taxon>Peloderinae</taxon>
        <taxon>Caenorhabditis</taxon>
    </lineage>
</organism>
<dbReference type="HOGENOM" id="CLU_2471211_0_0_1"/>
<feature type="compositionally biased region" description="Polar residues" evidence="1">
    <location>
        <begin position="41"/>
        <end position="50"/>
    </location>
</feature>
<dbReference type="OMA" id="SMERACC"/>
<protein>
    <submittedName>
        <fullName evidence="2">Uncharacterized protein</fullName>
    </submittedName>
</protein>
<dbReference type="InParanoid" id="E3NKC9"/>
<dbReference type="Pfam" id="PF06678">
    <property type="entry name" value="DUF1179"/>
    <property type="match status" value="1"/>
</dbReference>
<feature type="region of interest" description="Disordered" evidence="1">
    <location>
        <begin position="23"/>
        <end position="88"/>
    </location>
</feature>
<dbReference type="Proteomes" id="UP000008281">
    <property type="component" value="Unassembled WGS sequence"/>
</dbReference>
<evidence type="ECO:0000256" key="1">
    <source>
        <dbReference type="SAM" id="MobiDB-lite"/>
    </source>
</evidence>
<evidence type="ECO:0000313" key="2">
    <source>
        <dbReference type="EMBL" id="EFP02106.1"/>
    </source>
</evidence>
<reference evidence="2" key="1">
    <citation type="submission" date="2007-07" db="EMBL/GenBank/DDBJ databases">
        <title>PCAP assembly of the Caenorhabditis remanei genome.</title>
        <authorList>
            <consortium name="The Caenorhabditis remanei Sequencing Consortium"/>
            <person name="Wilson R.K."/>
        </authorList>
    </citation>
    <scope>NUCLEOTIDE SEQUENCE [LARGE SCALE GENOMIC DNA]</scope>
    <source>
        <strain evidence="2">PB4641</strain>
    </source>
</reference>
<dbReference type="EMBL" id="DS268794">
    <property type="protein sequence ID" value="EFP02106.1"/>
    <property type="molecule type" value="Genomic_DNA"/>
</dbReference>
<dbReference type="InterPro" id="IPR009564">
    <property type="entry name" value="DUF1179"/>
</dbReference>
<accession>E3NKC9</accession>
<proteinExistence type="predicted"/>
<name>E3NKC9_CAERE</name>